<dbReference type="GO" id="GO:0016887">
    <property type="term" value="F:ATP hydrolysis activity"/>
    <property type="evidence" value="ECO:0007669"/>
    <property type="project" value="InterPro"/>
</dbReference>
<dbReference type="GO" id="GO:0004519">
    <property type="term" value="F:endonuclease activity"/>
    <property type="evidence" value="ECO:0007669"/>
    <property type="project" value="InterPro"/>
</dbReference>
<protein>
    <submittedName>
        <fullName evidence="3">Large terminase</fullName>
    </submittedName>
</protein>
<name>A0A358E2J0_9ALTE</name>
<dbReference type="HAMAP" id="MF_04144">
    <property type="entry name" value="TERL_LAMBDA"/>
    <property type="match status" value="1"/>
</dbReference>
<proteinExistence type="inferred from homology"/>
<feature type="domain" description="Phage terminase large subunit GpA ATPase" evidence="1">
    <location>
        <begin position="47"/>
        <end position="300"/>
    </location>
</feature>
<evidence type="ECO:0000259" key="2">
    <source>
        <dbReference type="Pfam" id="PF20454"/>
    </source>
</evidence>
<dbReference type="EMBL" id="DONK01000198">
    <property type="protein sequence ID" value="HBU52195.1"/>
    <property type="molecule type" value="Genomic_DNA"/>
</dbReference>
<dbReference type="PANTHER" id="PTHR34413">
    <property type="entry name" value="PROPHAGE TAIL FIBER ASSEMBLY PROTEIN HOMOLOG TFAE-RELATED-RELATED"/>
    <property type="match status" value="1"/>
</dbReference>
<evidence type="ECO:0000313" key="3">
    <source>
        <dbReference type="EMBL" id="HBU52195.1"/>
    </source>
</evidence>
<reference evidence="3 4" key="1">
    <citation type="journal article" date="2018" name="Nat. Biotechnol.">
        <title>A standardized bacterial taxonomy based on genome phylogeny substantially revises the tree of life.</title>
        <authorList>
            <person name="Parks D.H."/>
            <person name="Chuvochina M."/>
            <person name="Waite D.W."/>
            <person name="Rinke C."/>
            <person name="Skarshewski A."/>
            <person name="Chaumeil P.A."/>
            <person name="Hugenholtz P."/>
        </authorList>
    </citation>
    <scope>NUCLEOTIDE SEQUENCE [LARGE SCALE GENOMIC DNA]</scope>
    <source>
        <strain evidence="3">UBA11621</strain>
    </source>
</reference>
<evidence type="ECO:0000313" key="4">
    <source>
        <dbReference type="Proteomes" id="UP000264779"/>
    </source>
</evidence>
<feature type="domain" description="Terminase large subunit GpA endonuclease" evidence="2">
    <location>
        <begin position="334"/>
        <end position="613"/>
    </location>
</feature>
<dbReference type="InterPro" id="IPR046453">
    <property type="entry name" value="GpA_ATPase"/>
</dbReference>
<dbReference type="RefSeq" id="WP_272965291.1">
    <property type="nucleotide sequence ID" value="NZ_CALBIY010000020.1"/>
</dbReference>
<gene>
    <name evidence="3" type="ORF">DEB45_13135</name>
</gene>
<evidence type="ECO:0000259" key="1">
    <source>
        <dbReference type="Pfam" id="PF05876"/>
    </source>
</evidence>
<dbReference type="AlphaFoldDB" id="A0A358E2J0"/>
<dbReference type="Pfam" id="PF20454">
    <property type="entry name" value="GpA_nuclease"/>
    <property type="match status" value="1"/>
</dbReference>
<dbReference type="PANTHER" id="PTHR34413:SF2">
    <property type="entry name" value="PROPHAGE TAIL FIBER ASSEMBLY PROTEIN HOMOLOG TFAE-RELATED"/>
    <property type="match status" value="1"/>
</dbReference>
<organism evidence="3 4">
    <name type="scientific">Alteromonas australica</name>
    <dbReference type="NCBI Taxonomy" id="589873"/>
    <lineage>
        <taxon>Bacteria</taxon>
        <taxon>Pseudomonadati</taxon>
        <taxon>Pseudomonadota</taxon>
        <taxon>Gammaproteobacteria</taxon>
        <taxon>Alteromonadales</taxon>
        <taxon>Alteromonadaceae</taxon>
        <taxon>Alteromonas/Salinimonas group</taxon>
        <taxon>Alteromonas</taxon>
    </lineage>
</organism>
<dbReference type="Pfam" id="PF05876">
    <property type="entry name" value="GpA_ATPase"/>
    <property type="match status" value="1"/>
</dbReference>
<dbReference type="Proteomes" id="UP000264779">
    <property type="component" value="Unassembled WGS sequence"/>
</dbReference>
<accession>A0A358E2J0</accession>
<dbReference type="InterPro" id="IPR051220">
    <property type="entry name" value="TFA_Chaperone"/>
</dbReference>
<dbReference type="InterPro" id="IPR008866">
    <property type="entry name" value="Phage_lambda_GpA-like"/>
</dbReference>
<dbReference type="InterPro" id="IPR046454">
    <property type="entry name" value="GpA_endonuclease"/>
</dbReference>
<comment type="caution">
    <text evidence="3">The sequence shown here is derived from an EMBL/GenBank/DDBJ whole genome shotgun (WGS) entry which is preliminary data.</text>
</comment>
<sequence>MTLSLRQRRKFKKALQEGARVLYRSPPLTGVEWADKYFYMSPESSYIEGPWKTAPSQIAILNSMCNDDIKEVNWLKSARVGYTKLICAAIGYFIEHKKRNIGVWQPDDGARDGFSKKHIDPMLRDVGPLRAIFPYLNKKSKQNTIENKAFTNRRELFLMGGKAAKNYREKSLDLSIYDELSKFDRDIEGEGSATFLGDKRLEGSAFGKSIRGSTPTIKGECQITEAAEESEQYFKRYIPCPHCDTHQALIFGGKDSKYGLEWDSELEGSERARSAKYRCIACSETFSYSDFIEADHKGYWLSNEGLATYDSITFYHAEGFPETKSIAPTPESVTWYINSLYSNFSPWSRIVTEWYKAQGSQMKLKSFINTTLGEAFEEVERSKTEPEHLFARREDYRAEVPDDVVFITVGGDMQDHWAEFVVKGLTAGEESYVIDAFEVHGDPSVPLFWDQLEKPLRKQYKKANGQVMNWAIGCFDSGGHYTDEVYKFTKRFGVMRLFPCKGASQYGKPIATKPKKKNTHGVYLVMVGTDNAKDIISERLSIVPDEPGKRKPGCIHFPMKEWCNLSFFQQMLVEYKKPFFVNGQKSYKWHCPDGARNEKLDCEVYNLAALRVAQQYFALDLDSLAAIPVNVAETANVTSDSSSMADLGKLLNGS</sequence>
<dbReference type="GO" id="GO:0005524">
    <property type="term" value="F:ATP binding"/>
    <property type="evidence" value="ECO:0007669"/>
    <property type="project" value="InterPro"/>
</dbReference>